<name>A0A0M9BNH1_9BACL</name>
<dbReference type="PRINTS" id="PR00455">
    <property type="entry name" value="HTHTETR"/>
</dbReference>
<feature type="domain" description="HTH tetR-type" evidence="5">
    <location>
        <begin position="9"/>
        <end position="69"/>
    </location>
</feature>
<dbReference type="InterPro" id="IPR001647">
    <property type="entry name" value="HTH_TetR"/>
</dbReference>
<evidence type="ECO:0000313" key="6">
    <source>
        <dbReference type="EMBL" id="KOY14892.1"/>
    </source>
</evidence>
<evidence type="ECO:0000259" key="5">
    <source>
        <dbReference type="PROSITE" id="PS50977"/>
    </source>
</evidence>
<accession>A0A0M9BNH1</accession>
<evidence type="ECO:0000256" key="3">
    <source>
        <dbReference type="ARBA" id="ARBA00023163"/>
    </source>
</evidence>
<dbReference type="InterPro" id="IPR023772">
    <property type="entry name" value="DNA-bd_HTH_TetR-type_CS"/>
</dbReference>
<dbReference type="GO" id="GO:0003677">
    <property type="term" value="F:DNA binding"/>
    <property type="evidence" value="ECO:0007669"/>
    <property type="project" value="UniProtKB-UniRule"/>
</dbReference>
<keyword evidence="7" id="KW-1185">Reference proteome</keyword>
<dbReference type="PATRIC" id="fig|1705561.3.peg.3969"/>
<dbReference type="EMBL" id="LITU01000068">
    <property type="protein sequence ID" value="KOY14892.1"/>
    <property type="molecule type" value="Genomic_DNA"/>
</dbReference>
<keyword evidence="3" id="KW-0804">Transcription</keyword>
<gene>
    <name evidence="6" type="ORF">AMS66_19165</name>
</gene>
<dbReference type="Pfam" id="PF16925">
    <property type="entry name" value="TetR_C_13"/>
    <property type="match status" value="1"/>
</dbReference>
<proteinExistence type="predicted"/>
<dbReference type="OrthoDB" id="113732at2"/>
<feature type="DNA-binding region" description="H-T-H motif" evidence="4">
    <location>
        <begin position="32"/>
        <end position="51"/>
    </location>
</feature>
<organism evidence="6 7">
    <name type="scientific">Paenibacillus xylanivorans</name>
    <dbReference type="NCBI Taxonomy" id="1705561"/>
    <lineage>
        <taxon>Bacteria</taxon>
        <taxon>Bacillati</taxon>
        <taxon>Bacillota</taxon>
        <taxon>Bacilli</taxon>
        <taxon>Bacillales</taxon>
        <taxon>Paenibacillaceae</taxon>
        <taxon>Paenibacillus</taxon>
    </lineage>
</organism>
<dbReference type="RefSeq" id="WP_053782321.1">
    <property type="nucleotide sequence ID" value="NZ_LITU01000068.1"/>
</dbReference>
<dbReference type="InterPro" id="IPR036271">
    <property type="entry name" value="Tet_transcr_reg_TetR-rel_C_sf"/>
</dbReference>
<dbReference type="SUPFAM" id="SSF46689">
    <property type="entry name" value="Homeodomain-like"/>
    <property type="match status" value="1"/>
</dbReference>
<dbReference type="Gene3D" id="1.10.357.10">
    <property type="entry name" value="Tetracycline Repressor, domain 2"/>
    <property type="match status" value="1"/>
</dbReference>
<protein>
    <submittedName>
        <fullName evidence="6">TetR family transcriptional regulator</fullName>
    </submittedName>
</protein>
<keyword evidence="2 4" id="KW-0238">DNA-binding</keyword>
<dbReference type="PANTHER" id="PTHR47506:SF10">
    <property type="entry name" value="TRANSCRIPTIONAL REGULATORY PROTEIN"/>
    <property type="match status" value="1"/>
</dbReference>
<evidence type="ECO:0000256" key="2">
    <source>
        <dbReference type="ARBA" id="ARBA00023125"/>
    </source>
</evidence>
<dbReference type="AlphaFoldDB" id="A0A0M9BNH1"/>
<dbReference type="PROSITE" id="PS50977">
    <property type="entry name" value="HTH_TETR_2"/>
    <property type="match status" value="1"/>
</dbReference>
<comment type="caution">
    <text evidence="6">The sequence shown here is derived from an EMBL/GenBank/DDBJ whole genome shotgun (WGS) entry which is preliminary data.</text>
</comment>
<dbReference type="InterPro" id="IPR009057">
    <property type="entry name" value="Homeodomain-like_sf"/>
</dbReference>
<sequence>MTRGGRPREFKDTAVIDAAMDAFWLNGYEGCSTEDLCKQTGLGKGSLYNAFGSKHDLYEKVLQRYHEEGIREQSEILQSSLPLKDRLRGLLEWGVQEDFSESGRRGCLLINAAMERARVDPMVEQVVTRHIGLLEDALCDLMEQGVQTGEITSGRPAKELASLFLSSYYGLRVLNSSSQNRDLAKSIVEGTLAAIY</sequence>
<dbReference type="Pfam" id="PF00440">
    <property type="entry name" value="TetR_N"/>
    <property type="match status" value="1"/>
</dbReference>
<keyword evidence="1" id="KW-0805">Transcription regulation</keyword>
<dbReference type="InterPro" id="IPR011075">
    <property type="entry name" value="TetR_C"/>
</dbReference>
<evidence type="ECO:0000256" key="1">
    <source>
        <dbReference type="ARBA" id="ARBA00023015"/>
    </source>
</evidence>
<dbReference type="SUPFAM" id="SSF48498">
    <property type="entry name" value="Tetracyclin repressor-like, C-terminal domain"/>
    <property type="match status" value="1"/>
</dbReference>
<reference evidence="6 7" key="1">
    <citation type="submission" date="2015-08" db="EMBL/GenBank/DDBJ databases">
        <title>Draft genome sequence of cellulolytic and xylanolytic Paenibacillus sp. A59, isolated from a decaying forest soil from Patagonia, Argentina.</title>
        <authorList>
            <person name="Ghio S."/>
            <person name="Caceres A.M."/>
            <person name="Talia P."/>
            <person name="Grasso D."/>
            <person name="Campos E."/>
        </authorList>
    </citation>
    <scope>NUCLEOTIDE SEQUENCE [LARGE SCALE GENOMIC DNA]</scope>
    <source>
        <strain evidence="6 7">A59</strain>
    </source>
</reference>
<dbReference type="PANTHER" id="PTHR47506">
    <property type="entry name" value="TRANSCRIPTIONAL REGULATORY PROTEIN"/>
    <property type="match status" value="1"/>
</dbReference>
<dbReference type="PROSITE" id="PS01081">
    <property type="entry name" value="HTH_TETR_1"/>
    <property type="match status" value="1"/>
</dbReference>
<evidence type="ECO:0000313" key="7">
    <source>
        <dbReference type="Proteomes" id="UP000037688"/>
    </source>
</evidence>
<evidence type="ECO:0000256" key="4">
    <source>
        <dbReference type="PROSITE-ProRule" id="PRU00335"/>
    </source>
</evidence>
<dbReference type="Gene3D" id="1.10.10.60">
    <property type="entry name" value="Homeodomain-like"/>
    <property type="match status" value="1"/>
</dbReference>
<dbReference type="Proteomes" id="UP000037688">
    <property type="component" value="Unassembled WGS sequence"/>
</dbReference>